<dbReference type="CDD" id="cd10170">
    <property type="entry name" value="ASKHA_NBD_HSP70"/>
    <property type="match status" value="1"/>
</dbReference>
<dbReference type="PANTHER" id="PTHR42749">
    <property type="entry name" value="CELL SHAPE-DETERMINING PROTEIN MREB"/>
    <property type="match status" value="1"/>
</dbReference>
<gene>
    <name evidence="3" type="ORF">ACFSJ3_18295</name>
</gene>
<dbReference type="Pfam" id="PF12531">
    <property type="entry name" value="DUF3731"/>
    <property type="match status" value="1"/>
</dbReference>
<sequence length="908" mass="100071">MNQSSSNSAKYVVGIDLGTSNIVVAYAPLDTQKFHIWPIPQWLDRGQWGSADSLPAVRYHFGSELAASDQELPWPKSTLQTKLPPAIFGRWAQSIGTTAPNRLVSSAKSWLCQPQQSIGLPEKSDTDIAQVTPLEAVASYLDYLHCAWNFEFPEAPLSEQQIQITVPASFDEHARALTLEAAQMAGLAHPMLLEEPLAAAYDWLLHNPEAEQLAQCKQLLVCDIGGGTSDFSLINVEPDPDANFPNLARHAVGEHLMLGGDNIDLALARQAQQKLSGQGRPDVKQLKQLSQQCRQAKERLLAKDAPDEIGINVLGSGSALIGGTRQTRLTQKETQQLALDGFFPDVEITAKPKQRVGALVQTGLPYPADAAITRHLASFLTTHSTDDALPDALLLNGSPFLSTQLSDRILHQVSQWYGEPVTRLASPAPDLAVARGAAYHGWLHARQIQLIRSDTARSYFAIVDSTSGKQAICIMPRGTPANTALTLSSPTFKLRCGQPVQFSLASDNSPTVYPLGHSLADNQQLHHLPPLSTELDGQGLRDVRLNTTLTELGELRLVCQSTSDIKTTSQNSWPLSFSLRAHEQTQSSEQSESNLQIFAGDSVIAQVFGGKSQAKKASPMRPAQLKGALEKALGDSRHWSGLVSRQLADRMLSISAKRRRSEKHESVWFNLTGFALRPGTGMPDDQARIEQLWPLYQQALQYQKESQGWREWWILWRRVAAGLDQNQQLTLLDDIGMVLVPGFARSAGGKAKQQAGIEERIRLIGALERIPVEIKTQLGELLLDKLTKSTHVDASAWALARIGARKLAYASSEHRIDAATTNEWLAQLLKLDWKQFPAIAFPAAAMARLCDDEYQVSAELRAEVATRLKRLKHTERWLCWLSNTEDETLEDQRHIWGDSLPSGLSLSH</sequence>
<dbReference type="InterPro" id="IPR013126">
    <property type="entry name" value="Hsp_70_fam"/>
</dbReference>
<dbReference type="EMBL" id="JBHUHT010000030">
    <property type="protein sequence ID" value="MFD2097943.1"/>
    <property type="molecule type" value="Genomic_DNA"/>
</dbReference>
<organism evidence="3 4">
    <name type="scientific">Corallincola platygyrae</name>
    <dbReference type="NCBI Taxonomy" id="1193278"/>
    <lineage>
        <taxon>Bacteria</taxon>
        <taxon>Pseudomonadati</taxon>
        <taxon>Pseudomonadota</taxon>
        <taxon>Gammaproteobacteria</taxon>
        <taxon>Alteromonadales</taxon>
        <taxon>Psychromonadaceae</taxon>
        <taxon>Corallincola</taxon>
    </lineage>
</organism>
<dbReference type="Gene3D" id="3.90.640.10">
    <property type="entry name" value="Actin, Chain A, domain 4"/>
    <property type="match status" value="1"/>
</dbReference>
<evidence type="ECO:0000256" key="1">
    <source>
        <dbReference type="ARBA" id="ARBA00022741"/>
    </source>
</evidence>
<name>A0ABW4XTY7_9GAMM</name>
<evidence type="ECO:0000313" key="3">
    <source>
        <dbReference type="EMBL" id="MFD2097943.1"/>
    </source>
</evidence>
<reference evidence="4" key="1">
    <citation type="journal article" date="2019" name="Int. J. Syst. Evol. Microbiol.">
        <title>The Global Catalogue of Microorganisms (GCM) 10K type strain sequencing project: providing services to taxonomists for standard genome sequencing and annotation.</title>
        <authorList>
            <consortium name="The Broad Institute Genomics Platform"/>
            <consortium name="The Broad Institute Genome Sequencing Center for Infectious Disease"/>
            <person name="Wu L."/>
            <person name="Ma J."/>
        </authorList>
    </citation>
    <scope>NUCLEOTIDE SEQUENCE [LARGE SCALE GENOMIC DNA]</scope>
    <source>
        <strain evidence="4">CGMCC 1.10992</strain>
    </source>
</reference>
<dbReference type="Gene3D" id="3.30.420.40">
    <property type="match status" value="2"/>
</dbReference>
<dbReference type="Pfam" id="PF00012">
    <property type="entry name" value="HSP70"/>
    <property type="match status" value="1"/>
</dbReference>
<dbReference type="SUPFAM" id="SSF53067">
    <property type="entry name" value="Actin-like ATPase domain"/>
    <property type="match status" value="2"/>
</dbReference>
<accession>A0ABW4XTY7</accession>
<protein>
    <submittedName>
        <fullName evidence="3">Hsp70 family protein</fullName>
    </submittedName>
</protein>
<evidence type="ECO:0000256" key="2">
    <source>
        <dbReference type="ARBA" id="ARBA00022840"/>
    </source>
</evidence>
<dbReference type="PANTHER" id="PTHR42749:SF1">
    <property type="entry name" value="CELL SHAPE-DETERMINING PROTEIN MREB"/>
    <property type="match status" value="1"/>
</dbReference>
<dbReference type="RefSeq" id="WP_345340083.1">
    <property type="nucleotide sequence ID" value="NZ_BAABLI010000013.1"/>
</dbReference>
<evidence type="ECO:0000313" key="4">
    <source>
        <dbReference type="Proteomes" id="UP001597380"/>
    </source>
</evidence>
<keyword evidence="4" id="KW-1185">Reference proteome</keyword>
<proteinExistence type="predicted"/>
<keyword evidence="1" id="KW-0547">Nucleotide-binding</keyword>
<dbReference type="PRINTS" id="PR00301">
    <property type="entry name" value="HEATSHOCK70"/>
</dbReference>
<dbReference type="InterPro" id="IPR043129">
    <property type="entry name" value="ATPase_NBD"/>
</dbReference>
<keyword evidence="2" id="KW-0067">ATP-binding</keyword>
<comment type="caution">
    <text evidence="3">The sequence shown here is derived from an EMBL/GenBank/DDBJ whole genome shotgun (WGS) entry which is preliminary data.</text>
</comment>
<dbReference type="Proteomes" id="UP001597380">
    <property type="component" value="Unassembled WGS sequence"/>
</dbReference>
<dbReference type="InterPro" id="IPR021030">
    <property type="entry name" value="DUF3731"/>
</dbReference>